<name>A0A286DRG7_9GAMM</name>
<dbReference type="Proteomes" id="UP000219271">
    <property type="component" value="Unassembled WGS sequence"/>
</dbReference>
<dbReference type="AlphaFoldDB" id="A0A286DRG7"/>
<evidence type="ECO:0000313" key="1">
    <source>
        <dbReference type="EMBL" id="SOD61268.1"/>
    </source>
</evidence>
<dbReference type="EMBL" id="OCMY01000003">
    <property type="protein sequence ID" value="SOD61268.1"/>
    <property type="molecule type" value="Genomic_DNA"/>
</dbReference>
<gene>
    <name evidence="1" type="ORF">SAMN06273570_5057</name>
</gene>
<accession>A0A286DRG7</accession>
<dbReference type="OrthoDB" id="6627579at2"/>
<keyword evidence="2" id="KW-1185">Reference proteome</keyword>
<proteinExistence type="predicted"/>
<protein>
    <submittedName>
        <fullName evidence="1">Uncharacterized protein</fullName>
    </submittedName>
</protein>
<sequence length="84" mass="9360">MLDYYYNENQLIIGEAAIHLALNNADITVDTLVRELAGMAAAEENPARCVQIREAKRWVRGFMPASGNRDELRWVTGAGRGSTH</sequence>
<organism evidence="1 2">
    <name type="scientific">Candidatus Pantoea floridensis</name>
    <dbReference type="NCBI Taxonomy" id="1938870"/>
    <lineage>
        <taxon>Bacteria</taxon>
        <taxon>Pseudomonadati</taxon>
        <taxon>Pseudomonadota</taxon>
        <taxon>Gammaproteobacteria</taxon>
        <taxon>Enterobacterales</taxon>
        <taxon>Erwiniaceae</taxon>
        <taxon>Pantoea</taxon>
    </lineage>
</organism>
<dbReference type="RefSeq" id="WP_097098465.1">
    <property type="nucleotide sequence ID" value="NZ_OCMY01000003.1"/>
</dbReference>
<reference evidence="2" key="1">
    <citation type="submission" date="2017-09" db="EMBL/GenBank/DDBJ databases">
        <authorList>
            <person name="Varghese N."/>
            <person name="Submissions S."/>
        </authorList>
    </citation>
    <scope>NUCLEOTIDE SEQUENCE [LARGE SCALE GENOMIC DNA]</scope>
    <source>
        <strain evidence="2">JKS000234</strain>
    </source>
</reference>
<evidence type="ECO:0000313" key="2">
    <source>
        <dbReference type="Proteomes" id="UP000219271"/>
    </source>
</evidence>